<accession>A0A409X6R1</accession>
<evidence type="ECO:0000313" key="2">
    <source>
        <dbReference type="EMBL" id="PPQ86425.1"/>
    </source>
</evidence>
<keyword evidence="3" id="KW-1185">Reference proteome</keyword>
<feature type="region of interest" description="Disordered" evidence="1">
    <location>
        <begin position="76"/>
        <end position="102"/>
    </location>
</feature>
<sequence length="141" mass="15812">MHLQVTETLRALLAFPEPRTPPTMVRNPPPFKQRGGGTSGMSEAGWVATLGYAQIVGRLLSFQHHHPSALVRTITRRQQPHQDEARIVSAEPANWDRHQRTRKYRARRLCPLGTRTRGESPLTLSGASPRQSAGWVAYGRD</sequence>
<protein>
    <submittedName>
        <fullName evidence="2">Uncharacterized protein</fullName>
    </submittedName>
</protein>
<gene>
    <name evidence="2" type="ORF">CVT26_011432</name>
</gene>
<dbReference type="AlphaFoldDB" id="A0A409X6R1"/>
<proteinExistence type="predicted"/>
<feature type="compositionally biased region" description="Polar residues" evidence="1">
    <location>
        <begin position="122"/>
        <end position="131"/>
    </location>
</feature>
<feature type="region of interest" description="Disordered" evidence="1">
    <location>
        <begin position="18"/>
        <end position="39"/>
    </location>
</feature>
<evidence type="ECO:0000256" key="1">
    <source>
        <dbReference type="SAM" id="MobiDB-lite"/>
    </source>
</evidence>
<reference evidence="2 3" key="1">
    <citation type="journal article" date="2018" name="Evol. Lett.">
        <title>Horizontal gene cluster transfer increased hallucinogenic mushroom diversity.</title>
        <authorList>
            <person name="Reynolds H.T."/>
            <person name="Vijayakumar V."/>
            <person name="Gluck-Thaler E."/>
            <person name="Korotkin H.B."/>
            <person name="Matheny P.B."/>
            <person name="Slot J.C."/>
        </authorList>
    </citation>
    <scope>NUCLEOTIDE SEQUENCE [LARGE SCALE GENOMIC DNA]</scope>
    <source>
        <strain evidence="2 3">SRW20</strain>
    </source>
</reference>
<dbReference type="Proteomes" id="UP000284706">
    <property type="component" value="Unassembled WGS sequence"/>
</dbReference>
<evidence type="ECO:0000313" key="3">
    <source>
        <dbReference type="Proteomes" id="UP000284706"/>
    </source>
</evidence>
<comment type="caution">
    <text evidence="2">The sequence shown here is derived from an EMBL/GenBank/DDBJ whole genome shotgun (WGS) entry which is preliminary data.</text>
</comment>
<organism evidence="2 3">
    <name type="scientific">Gymnopilus dilepis</name>
    <dbReference type="NCBI Taxonomy" id="231916"/>
    <lineage>
        <taxon>Eukaryota</taxon>
        <taxon>Fungi</taxon>
        <taxon>Dikarya</taxon>
        <taxon>Basidiomycota</taxon>
        <taxon>Agaricomycotina</taxon>
        <taxon>Agaricomycetes</taxon>
        <taxon>Agaricomycetidae</taxon>
        <taxon>Agaricales</taxon>
        <taxon>Agaricineae</taxon>
        <taxon>Hymenogastraceae</taxon>
        <taxon>Gymnopilus</taxon>
    </lineage>
</organism>
<dbReference type="InParanoid" id="A0A409X6R1"/>
<feature type="region of interest" description="Disordered" evidence="1">
    <location>
        <begin position="115"/>
        <end position="141"/>
    </location>
</feature>
<name>A0A409X6R1_9AGAR</name>
<dbReference type="EMBL" id="NHYE01004078">
    <property type="protein sequence ID" value="PPQ86425.1"/>
    <property type="molecule type" value="Genomic_DNA"/>
</dbReference>